<proteinExistence type="predicted"/>
<organism evidence="1 2">
    <name type="scientific">Persea americana</name>
    <name type="common">Avocado</name>
    <dbReference type="NCBI Taxonomy" id="3435"/>
    <lineage>
        <taxon>Eukaryota</taxon>
        <taxon>Viridiplantae</taxon>
        <taxon>Streptophyta</taxon>
        <taxon>Embryophyta</taxon>
        <taxon>Tracheophyta</taxon>
        <taxon>Spermatophyta</taxon>
        <taxon>Magnoliopsida</taxon>
        <taxon>Magnoliidae</taxon>
        <taxon>Laurales</taxon>
        <taxon>Lauraceae</taxon>
        <taxon>Persea</taxon>
    </lineage>
</organism>
<sequence>MLVITGEDDREDVIAEEDDPPIYEWISLAESSLGNASTTSVGLREYRDKEDHTSDGQTRGHTMLAGKWVVIVDDTLVRSTNMIRWGGSHWRMRRKP</sequence>
<name>A0ACC2LZH9_PERAE</name>
<accession>A0ACC2LZH9</accession>
<dbReference type="Proteomes" id="UP001234297">
    <property type="component" value="Chromosome 5"/>
</dbReference>
<protein>
    <submittedName>
        <fullName evidence="1">Uncharacterized protein</fullName>
    </submittedName>
</protein>
<gene>
    <name evidence="1" type="ORF">MRB53_015494</name>
</gene>
<keyword evidence="2" id="KW-1185">Reference proteome</keyword>
<comment type="caution">
    <text evidence="1">The sequence shown here is derived from an EMBL/GenBank/DDBJ whole genome shotgun (WGS) entry which is preliminary data.</text>
</comment>
<dbReference type="EMBL" id="CM056813">
    <property type="protein sequence ID" value="KAJ8638800.1"/>
    <property type="molecule type" value="Genomic_DNA"/>
</dbReference>
<evidence type="ECO:0000313" key="2">
    <source>
        <dbReference type="Proteomes" id="UP001234297"/>
    </source>
</evidence>
<evidence type="ECO:0000313" key="1">
    <source>
        <dbReference type="EMBL" id="KAJ8638800.1"/>
    </source>
</evidence>
<reference evidence="1 2" key="1">
    <citation type="journal article" date="2022" name="Hortic Res">
        <title>A haplotype resolved chromosomal level avocado genome allows analysis of novel avocado genes.</title>
        <authorList>
            <person name="Nath O."/>
            <person name="Fletcher S.J."/>
            <person name="Hayward A."/>
            <person name="Shaw L.M."/>
            <person name="Masouleh A.K."/>
            <person name="Furtado A."/>
            <person name="Henry R.J."/>
            <person name="Mitter N."/>
        </authorList>
    </citation>
    <scope>NUCLEOTIDE SEQUENCE [LARGE SCALE GENOMIC DNA]</scope>
    <source>
        <strain evidence="2">cv. Hass</strain>
    </source>
</reference>